<proteinExistence type="predicted"/>
<sequence length="349" mass="39350">MNNSKATVAEWRRLFDTVIQFKQLSPWKWMGNEDYLAITDPETGETGYGVVLGAGGQEFGFNLYLGPKAGLYLQELSSIYESPVEGDLAELAFNMKGITVNFQDRLDLEKADYVLIKGLGYTFRGAKAWPRFQSYEPGMMPWTLDGQQVRCLTAAVEQAVYVAGELRDNIMLFSEQDKAPANPGKNRPHRVPTVTTEGVEWHTEWLPWFLPGDYLEPYIYPNELQLYQLKKRLASSTEVWESDYSFLPVAVGEHERPVYPRLCLWVDPQNSRILAADIVEIADCRQEYVSSLIALLEKSGQKPAQLTVASPKALLALQSSAAILGIPLQLHPRPEALLHARMALEDSFF</sequence>
<dbReference type="AlphaFoldDB" id="A0A2Z2KWQ4"/>
<keyword evidence="4" id="KW-1185">Reference proteome</keyword>
<protein>
    <submittedName>
        <fullName evidence="3">Uncharacterized protein</fullName>
    </submittedName>
</protein>
<gene>
    <name evidence="3" type="ORF">B9T62_29670</name>
</gene>
<dbReference type="InterPro" id="IPR054216">
    <property type="entry name" value="DUF6930"/>
</dbReference>
<feature type="domain" description="DUF7309" evidence="2">
    <location>
        <begin position="11"/>
        <end position="177"/>
    </location>
</feature>
<evidence type="ECO:0000313" key="3">
    <source>
        <dbReference type="EMBL" id="ASA24558.1"/>
    </source>
</evidence>
<dbReference type="RefSeq" id="WP_087918528.1">
    <property type="nucleotide sequence ID" value="NZ_CP021780.1"/>
</dbReference>
<evidence type="ECO:0000259" key="1">
    <source>
        <dbReference type="Pfam" id="PF22007"/>
    </source>
</evidence>
<evidence type="ECO:0000313" key="4">
    <source>
        <dbReference type="Proteomes" id="UP000249890"/>
    </source>
</evidence>
<accession>A0A2Z2KWQ4</accession>
<name>A0A2Z2KWQ4_9BACL</name>
<dbReference type="OrthoDB" id="9801392at2"/>
<evidence type="ECO:0000259" key="2">
    <source>
        <dbReference type="Pfam" id="PF23988"/>
    </source>
</evidence>
<dbReference type="Proteomes" id="UP000249890">
    <property type="component" value="Chromosome"/>
</dbReference>
<dbReference type="InterPro" id="IPR055733">
    <property type="entry name" value="DUF7309"/>
</dbReference>
<feature type="domain" description="DUF6930" evidence="1">
    <location>
        <begin position="226"/>
        <end position="344"/>
    </location>
</feature>
<dbReference type="Pfam" id="PF23988">
    <property type="entry name" value="DUF7309"/>
    <property type="match status" value="1"/>
</dbReference>
<dbReference type="KEGG" id="pdh:B9T62_29670"/>
<dbReference type="EMBL" id="CP021780">
    <property type="protein sequence ID" value="ASA24558.1"/>
    <property type="molecule type" value="Genomic_DNA"/>
</dbReference>
<reference evidence="3 4" key="1">
    <citation type="submission" date="2017-06" db="EMBL/GenBank/DDBJ databases">
        <title>Complete genome sequence of Paenibacillus donghaensis KCTC 13049T isolated from East Sea sediment, South Korea.</title>
        <authorList>
            <person name="Jung B.K."/>
            <person name="Hong S.-J."/>
            <person name="Shin J.-H."/>
        </authorList>
    </citation>
    <scope>NUCLEOTIDE SEQUENCE [LARGE SCALE GENOMIC DNA]</scope>
    <source>
        <strain evidence="3 4">KCTC 13049</strain>
    </source>
</reference>
<organism evidence="3 4">
    <name type="scientific">Paenibacillus donghaensis</name>
    <dbReference type="NCBI Taxonomy" id="414771"/>
    <lineage>
        <taxon>Bacteria</taxon>
        <taxon>Bacillati</taxon>
        <taxon>Bacillota</taxon>
        <taxon>Bacilli</taxon>
        <taxon>Bacillales</taxon>
        <taxon>Paenibacillaceae</taxon>
        <taxon>Paenibacillus</taxon>
    </lineage>
</organism>
<dbReference type="Pfam" id="PF22007">
    <property type="entry name" value="DUF6930"/>
    <property type="match status" value="1"/>
</dbReference>